<name>A0A5R8Y3X9_9BACT</name>
<dbReference type="EMBL" id="VANU01000001">
    <property type="protein sequence ID" value="TLP40776.1"/>
    <property type="molecule type" value="Genomic_DNA"/>
</dbReference>
<dbReference type="Gene3D" id="3.40.50.360">
    <property type="match status" value="1"/>
</dbReference>
<dbReference type="Pfam" id="PF02525">
    <property type="entry name" value="Flavodoxin_2"/>
    <property type="match status" value="1"/>
</dbReference>
<dbReference type="Proteomes" id="UP000308901">
    <property type="component" value="Unassembled WGS sequence"/>
</dbReference>
<dbReference type="GO" id="GO:0003955">
    <property type="term" value="F:NAD(P)H dehydrogenase (quinone) activity"/>
    <property type="evidence" value="ECO:0007669"/>
    <property type="project" value="TreeGrafter"/>
</dbReference>
<dbReference type="AlphaFoldDB" id="A0A5R8Y3X9"/>
<evidence type="ECO:0000313" key="4">
    <source>
        <dbReference type="EMBL" id="TLP40776.1"/>
    </source>
</evidence>
<proteinExistence type="inferred from homology"/>
<dbReference type="PANTHER" id="PTHR10204:SF34">
    <property type="entry name" value="NAD(P)H DEHYDROGENASE [QUINONE] 1 ISOFORM 1"/>
    <property type="match status" value="1"/>
</dbReference>
<protein>
    <recommendedName>
        <fullName evidence="3">Flavodoxin-like fold domain-containing protein</fullName>
    </recommendedName>
</protein>
<dbReference type="InterPro" id="IPR051545">
    <property type="entry name" value="NAD(P)H_dehydrogenase_qn"/>
</dbReference>
<dbReference type="GO" id="GO:0005829">
    <property type="term" value="C:cytosol"/>
    <property type="evidence" value="ECO:0007669"/>
    <property type="project" value="TreeGrafter"/>
</dbReference>
<dbReference type="InterPro" id="IPR029039">
    <property type="entry name" value="Flavoprotein-like_sf"/>
</dbReference>
<dbReference type="SUPFAM" id="SSF52218">
    <property type="entry name" value="Flavoproteins"/>
    <property type="match status" value="1"/>
</dbReference>
<dbReference type="InterPro" id="IPR003680">
    <property type="entry name" value="Flavodoxin_fold"/>
</dbReference>
<evidence type="ECO:0000256" key="2">
    <source>
        <dbReference type="ARBA" id="ARBA00023002"/>
    </source>
</evidence>
<evidence type="ECO:0000256" key="1">
    <source>
        <dbReference type="ARBA" id="ARBA00006252"/>
    </source>
</evidence>
<dbReference type="OrthoDB" id="9798454at2"/>
<gene>
    <name evidence="4" type="ORF">FDK22_01805</name>
</gene>
<keyword evidence="5" id="KW-1185">Reference proteome</keyword>
<sequence>MKNVLVIVANPKEDSLSFAIANRVKKVNEDIKNSVEILDLYKDEKRQDFFIYEENAFHFEPTKEMLYYQEKIKKADEIVIVFPYWWGSMPAILKNFFDWNLSAGFAYTYEKGTPKGLLKGKDVKVYTTTGAPKFFYFLNGANRRLKKMFKDQIIEFCAMNLKEFNIFGGIDSGFKGAQKILDSIKA</sequence>
<reference evidence="4 5" key="1">
    <citation type="submission" date="2019-05" db="EMBL/GenBank/DDBJ databases">
        <title>Arcobacter sp. nov., isolated from sea sediment.</title>
        <authorList>
            <person name="Kim W."/>
        </authorList>
    </citation>
    <scope>NUCLEOTIDE SEQUENCE [LARGE SCALE GENOMIC DNA]</scope>
    <source>
        <strain evidence="4 5">CAU 1517</strain>
    </source>
</reference>
<evidence type="ECO:0000259" key="3">
    <source>
        <dbReference type="Pfam" id="PF02525"/>
    </source>
</evidence>
<dbReference type="PANTHER" id="PTHR10204">
    <property type="entry name" value="NAD P H OXIDOREDUCTASE-RELATED"/>
    <property type="match status" value="1"/>
</dbReference>
<evidence type="ECO:0000313" key="5">
    <source>
        <dbReference type="Proteomes" id="UP000308901"/>
    </source>
</evidence>
<comment type="similarity">
    <text evidence="1">Belongs to the NAD(P)H dehydrogenase (quinone) family.</text>
</comment>
<keyword evidence="2" id="KW-0560">Oxidoreductase</keyword>
<dbReference type="RefSeq" id="WP_138151165.1">
    <property type="nucleotide sequence ID" value="NZ_VANU01000001.1"/>
</dbReference>
<accession>A0A5R8Y3X9</accession>
<feature type="domain" description="Flavodoxin-like fold" evidence="3">
    <location>
        <begin position="2"/>
        <end position="178"/>
    </location>
</feature>
<organism evidence="4 5">
    <name type="scientific">Arcobacter arenosus</name>
    <dbReference type="NCBI Taxonomy" id="2576037"/>
    <lineage>
        <taxon>Bacteria</taxon>
        <taxon>Pseudomonadati</taxon>
        <taxon>Campylobacterota</taxon>
        <taxon>Epsilonproteobacteria</taxon>
        <taxon>Campylobacterales</taxon>
        <taxon>Arcobacteraceae</taxon>
        <taxon>Arcobacter</taxon>
    </lineage>
</organism>
<comment type="caution">
    <text evidence="4">The sequence shown here is derived from an EMBL/GenBank/DDBJ whole genome shotgun (WGS) entry which is preliminary data.</text>
</comment>